<dbReference type="InterPro" id="IPR015421">
    <property type="entry name" value="PyrdxlP-dep_Trfase_major"/>
</dbReference>
<keyword evidence="10" id="KW-1185">Reference proteome</keyword>
<dbReference type="Proteomes" id="UP000198379">
    <property type="component" value="Unassembled WGS sequence"/>
</dbReference>
<evidence type="ECO:0000256" key="2">
    <source>
        <dbReference type="ARBA" id="ARBA00009533"/>
    </source>
</evidence>
<feature type="modified residue" description="N6-(pyridoxal phosphate)lysine" evidence="6">
    <location>
        <position position="322"/>
    </location>
</feature>
<proteinExistence type="inferred from homology"/>
<evidence type="ECO:0000256" key="5">
    <source>
        <dbReference type="ARBA" id="ARBA00023239"/>
    </source>
</evidence>
<evidence type="ECO:0000313" key="9">
    <source>
        <dbReference type="EMBL" id="SNS17151.1"/>
    </source>
</evidence>
<dbReference type="AlphaFoldDB" id="A0A239CBZ7"/>
<dbReference type="GO" id="GO:0019752">
    <property type="term" value="P:carboxylic acid metabolic process"/>
    <property type="evidence" value="ECO:0007669"/>
    <property type="project" value="InterPro"/>
</dbReference>
<accession>A0A239CBZ7</accession>
<keyword evidence="4 6" id="KW-0663">Pyridoxal phosphate</keyword>
<name>A0A239CBZ7_9FLAO</name>
<evidence type="ECO:0000256" key="8">
    <source>
        <dbReference type="SAM" id="Coils"/>
    </source>
</evidence>
<sequence>MRHYSLTGYGVSLGNNQKLMKDLIDRIIALESISKELEPTEKERDRLNQEVQAYANTFIKALKTKPAYTKGEVNSDALKIDSHQHSLTTLLEHYSSEVADQGIKPASGGHLGYIPGGGIYTAALGDFLAAFTNEYAGMYYGSPGAVTIENELLDWMKGVFGFPKNAIGNLTSGGSIANLIALTAARDAYGVKNEKITKSVIYMSPQVHHCIHKAIRIIGMEDVQIRLLTLDALSKIDSEKLKETIAHDLENGLRPFMIIASAGTTDTGAVDPLEEIGAIAKQHHLWYHIDGAYGGFFILDEEKKELFKGIEMADSLVVDPHKSLFIPYGLGAVLIKDKEAVFQSHHYTANYMQDAVTNMQINPADVSPELTKHFRGLRLWLPLKLHGVQPFVACLKEKLLLTTYFRSQLEMIGFELGPTPDLSVSYFWYPVLEGDENAFNEKLMELIHQDGRIFLSSTKIDGKFVIRMAILSFRTKITTIDSAIVMIKTCLSAAKSHFGI</sequence>
<evidence type="ECO:0000256" key="4">
    <source>
        <dbReference type="ARBA" id="ARBA00022898"/>
    </source>
</evidence>
<dbReference type="PANTHER" id="PTHR11999">
    <property type="entry name" value="GROUP II PYRIDOXAL-5-PHOSPHATE DECARBOXYLASE"/>
    <property type="match status" value="1"/>
</dbReference>
<dbReference type="GO" id="GO:0030170">
    <property type="term" value="F:pyridoxal phosphate binding"/>
    <property type="evidence" value="ECO:0007669"/>
    <property type="project" value="InterPro"/>
</dbReference>
<dbReference type="Gene3D" id="3.40.640.10">
    <property type="entry name" value="Type I PLP-dependent aspartate aminotransferase-like (Major domain)"/>
    <property type="match status" value="1"/>
</dbReference>
<dbReference type="PANTHER" id="PTHR11999:SF70">
    <property type="entry name" value="MIP05841P"/>
    <property type="match status" value="1"/>
</dbReference>
<dbReference type="Gene3D" id="3.90.1150.10">
    <property type="entry name" value="Aspartate Aminotransferase, domain 1"/>
    <property type="match status" value="1"/>
</dbReference>
<dbReference type="InterPro" id="IPR002129">
    <property type="entry name" value="PyrdxlP-dep_de-COase"/>
</dbReference>
<gene>
    <name evidence="9" type="ORF">SAMN06265376_107216</name>
</gene>
<dbReference type="InterPro" id="IPR015422">
    <property type="entry name" value="PyrdxlP-dep_Trfase_small"/>
</dbReference>
<dbReference type="SUPFAM" id="SSF53383">
    <property type="entry name" value="PLP-dependent transferases"/>
    <property type="match status" value="1"/>
</dbReference>
<keyword evidence="5 7" id="KW-0456">Lyase</keyword>
<keyword evidence="3" id="KW-0210">Decarboxylase</keyword>
<evidence type="ECO:0000256" key="7">
    <source>
        <dbReference type="RuleBase" id="RU000382"/>
    </source>
</evidence>
<evidence type="ECO:0000256" key="6">
    <source>
        <dbReference type="PIRSR" id="PIRSR602129-50"/>
    </source>
</evidence>
<protein>
    <submittedName>
        <fullName evidence="9">Glutamate or tyrosine decarboxylase</fullName>
    </submittedName>
</protein>
<comment type="similarity">
    <text evidence="2 7">Belongs to the group II decarboxylase family.</text>
</comment>
<dbReference type="InterPro" id="IPR015424">
    <property type="entry name" value="PyrdxlP-dep_Trfase"/>
</dbReference>
<feature type="coiled-coil region" evidence="8">
    <location>
        <begin position="30"/>
        <end position="57"/>
    </location>
</feature>
<dbReference type="GO" id="GO:0005737">
    <property type="term" value="C:cytoplasm"/>
    <property type="evidence" value="ECO:0007669"/>
    <property type="project" value="TreeGrafter"/>
</dbReference>
<dbReference type="GO" id="GO:0016831">
    <property type="term" value="F:carboxy-lyase activity"/>
    <property type="evidence" value="ECO:0007669"/>
    <property type="project" value="UniProtKB-KW"/>
</dbReference>
<evidence type="ECO:0000256" key="3">
    <source>
        <dbReference type="ARBA" id="ARBA00022793"/>
    </source>
</evidence>
<keyword evidence="8" id="KW-0175">Coiled coil</keyword>
<evidence type="ECO:0000256" key="1">
    <source>
        <dbReference type="ARBA" id="ARBA00001933"/>
    </source>
</evidence>
<dbReference type="EMBL" id="FZNY01000007">
    <property type="protein sequence ID" value="SNS17151.1"/>
    <property type="molecule type" value="Genomic_DNA"/>
</dbReference>
<dbReference type="InterPro" id="IPR010977">
    <property type="entry name" value="Aromatic_deC"/>
</dbReference>
<evidence type="ECO:0000313" key="10">
    <source>
        <dbReference type="Proteomes" id="UP000198379"/>
    </source>
</evidence>
<organism evidence="9 10">
    <name type="scientific">Dokdonia pacifica</name>
    <dbReference type="NCBI Taxonomy" id="1627892"/>
    <lineage>
        <taxon>Bacteria</taxon>
        <taxon>Pseudomonadati</taxon>
        <taxon>Bacteroidota</taxon>
        <taxon>Flavobacteriia</taxon>
        <taxon>Flavobacteriales</taxon>
        <taxon>Flavobacteriaceae</taxon>
        <taxon>Dokdonia</taxon>
    </lineage>
</organism>
<reference evidence="9 10" key="1">
    <citation type="submission" date="2017-06" db="EMBL/GenBank/DDBJ databases">
        <authorList>
            <person name="Kim H.J."/>
            <person name="Triplett B.A."/>
        </authorList>
    </citation>
    <scope>NUCLEOTIDE SEQUENCE [LARGE SCALE GENOMIC DNA]</scope>
    <source>
        <strain evidence="9 10">DSM 25597</strain>
    </source>
</reference>
<comment type="cofactor">
    <cofactor evidence="1 6 7">
        <name>pyridoxal 5'-phosphate</name>
        <dbReference type="ChEBI" id="CHEBI:597326"/>
    </cofactor>
</comment>
<dbReference type="Pfam" id="PF00282">
    <property type="entry name" value="Pyridoxal_deC"/>
    <property type="match status" value="1"/>
</dbReference>